<sequence length="117" mass="13837">MPTFLSYKEDKMSSFEPPYFEIVTPLGIKVRTTLSHWTKIITIKHPIMAGQENIVKQTLQFPTEIRRSKTDLDVYLYYKYQLPYFVCVVAKHLNRDGFIITAYRTNNIKRGDLIWTT</sequence>
<gene>
    <name evidence="1" type="ordered locus">cce_1955</name>
</gene>
<protein>
    <recommendedName>
        <fullName evidence="3">DUF4258 domain-containing protein</fullName>
    </recommendedName>
</protein>
<evidence type="ECO:0008006" key="3">
    <source>
        <dbReference type="Google" id="ProtNLM"/>
    </source>
</evidence>
<keyword evidence="2" id="KW-1185">Reference proteome</keyword>
<dbReference type="EMBL" id="CP000806">
    <property type="protein sequence ID" value="ACB51305.1"/>
    <property type="molecule type" value="Genomic_DNA"/>
</dbReference>
<dbReference type="eggNOG" id="ENOG5032RRG">
    <property type="taxonomic scope" value="Bacteria"/>
</dbReference>
<evidence type="ECO:0000313" key="1">
    <source>
        <dbReference type="EMBL" id="ACB51305.1"/>
    </source>
</evidence>
<name>B1X0L6_CROS5</name>
<dbReference type="Proteomes" id="UP000001203">
    <property type="component" value="Chromosome circular"/>
</dbReference>
<organism evidence="1 2">
    <name type="scientific">Crocosphaera subtropica (strain ATCC 51142 / BH68)</name>
    <name type="common">Cyanothece sp. (strain ATCC 51142)</name>
    <dbReference type="NCBI Taxonomy" id="43989"/>
    <lineage>
        <taxon>Bacteria</taxon>
        <taxon>Bacillati</taxon>
        <taxon>Cyanobacteriota</taxon>
        <taxon>Cyanophyceae</taxon>
        <taxon>Oscillatoriophycideae</taxon>
        <taxon>Chroococcales</taxon>
        <taxon>Aphanothecaceae</taxon>
        <taxon>Crocosphaera</taxon>
        <taxon>Crocosphaera subtropica</taxon>
    </lineage>
</organism>
<reference evidence="1 2" key="1">
    <citation type="journal article" date="2008" name="Proc. Natl. Acad. Sci. U.S.A.">
        <title>The genome of Cyanothece 51142, a unicellular diazotrophic cyanobacterium important in the marine nitrogen cycle.</title>
        <authorList>
            <person name="Welsh E.A."/>
            <person name="Liberton M."/>
            <person name="Stoeckel J."/>
            <person name="Loh T."/>
            <person name="Elvitigala T."/>
            <person name="Wang C."/>
            <person name="Wollam A."/>
            <person name="Fulton R.S."/>
            <person name="Clifton S.W."/>
            <person name="Jacobs J.M."/>
            <person name="Aurora R."/>
            <person name="Ghosh B.K."/>
            <person name="Sherman L.A."/>
            <person name="Smith R.D."/>
            <person name="Wilson R.K."/>
            <person name="Pakrasi H.B."/>
        </authorList>
    </citation>
    <scope>NUCLEOTIDE SEQUENCE [LARGE SCALE GENOMIC DNA]</scope>
    <source>
        <strain evidence="2">ATCC 51142 / BH68</strain>
    </source>
</reference>
<dbReference type="HOGENOM" id="CLU_179865_0_0_3"/>
<proteinExistence type="predicted"/>
<dbReference type="KEGG" id="cyt:cce_1955"/>
<dbReference type="AlphaFoldDB" id="B1X0L6"/>
<dbReference type="OrthoDB" id="336534at2"/>
<accession>B1X0L6</accession>
<evidence type="ECO:0000313" key="2">
    <source>
        <dbReference type="Proteomes" id="UP000001203"/>
    </source>
</evidence>
<dbReference type="STRING" id="43989.cce_1955"/>